<evidence type="ECO:0000256" key="1">
    <source>
        <dbReference type="SAM" id="MobiDB-lite"/>
    </source>
</evidence>
<reference evidence="4 5" key="1">
    <citation type="submission" date="2019-09" db="EMBL/GenBank/DDBJ databases">
        <title>Genome sequencing of strain KACC 19306.</title>
        <authorList>
            <person name="Heo J."/>
            <person name="Kim S.-J."/>
            <person name="Kim J.-S."/>
            <person name="Hong S.-B."/>
            <person name="Kwon S.-W."/>
        </authorList>
    </citation>
    <scope>NUCLEOTIDE SEQUENCE [LARGE SCALE GENOMIC DNA]</scope>
    <source>
        <strain evidence="4 5">KACC 19306</strain>
    </source>
</reference>
<proteinExistence type="predicted"/>
<evidence type="ECO:0000313" key="4">
    <source>
        <dbReference type="EMBL" id="QEO14271.1"/>
    </source>
</evidence>
<dbReference type="EMBL" id="CP043505">
    <property type="protein sequence ID" value="QEO14271.1"/>
    <property type="molecule type" value="Genomic_DNA"/>
</dbReference>
<feature type="signal peptide" evidence="3">
    <location>
        <begin position="1"/>
        <end position="17"/>
    </location>
</feature>
<dbReference type="KEGG" id="ail:FLP10_07450"/>
<keyword evidence="2" id="KW-1133">Transmembrane helix</keyword>
<protein>
    <submittedName>
        <fullName evidence="4">Uncharacterized protein</fullName>
    </submittedName>
</protein>
<dbReference type="RefSeq" id="WP_149160292.1">
    <property type="nucleotide sequence ID" value="NZ_CP043505.1"/>
</dbReference>
<evidence type="ECO:0000256" key="2">
    <source>
        <dbReference type="SAM" id="Phobius"/>
    </source>
</evidence>
<keyword evidence="2" id="KW-0812">Transmembrane</keyword>
<dbReference type="Proteomes" id="UP000324678">
    <property type="component" value="Chromosome"/>
</dbReference>
<dbReference type="OrthoDB" id="5073968at2"/>
<sequence>MSTVVLAAFLQLVAAVAQGVVSAGDAVAATAATGSPAMVLLIVGALGVAAVAFVALRVLVPAEPDPAASVHRGQTVDVSRLLSQSDPDAPGRTRPRAPTAA</sequence>
<name>A0A5C1YDU1_9MICO</name>
<feature type="transmembrane region" description="Helical" evidence="2">
    <location>
        <begin position="39"/>
        <end position="60"/>
    </location>
</feature>
<organism evidence="4 5">
    <name type="scientific">Agromyces intestinalis</name>
    <dbReference type="NCBI Taxonomy" id="2592652"/>
    <lineage>
        <taxon>Bacteria</taxon>
        <taxon>Bacillati</taxon>
        <taxon>Actinomycetota</taxon>
        <taxon>Actinomycetes</taxon>
        <taxon>Micrococcales</taxon>
        <taxon>Microbacteriaceae</taxon>
        <taxon>Agromyces</taxon>
    </lineage>
</organism>
<keyword evidence="5" id="KW-1185">Reference proteome</keyword>
<accession>A0A5C1YDU1</accession>
<keyword evidence="3" id="KW-0732">Signal</keyword>
<evidence type="ECO:0000313" key="5">
    <source>
        <dbReference type="Proteomes" id="UP000324678"/>
    </source>
</evidence>
<dbReference type="AlphaFoldDB" id="A0A5C1YDU1"/>
<dbReference type="Pfam" id="PF19950">
    <property type="entry name" value="DUF6412"/>
    <property type="match status" value="1"/>
</dbReference>
<keyword evidence="2" id="KW-0472">Membrane</keyword>
<evidence type="ECO:0000256" key="3">
    <source>
        <dbReference type="SAM" id="SignalP"/>
    </source>
</evidence>
<feature type="region of interest" description="Disordered" evidence="1">
    <location>
        <begin position="79"/>
        <end position="101"/>
    </location>
</feature>
<feature type="chain" id="PRO_5039320827" evidence="3">
    <location>
        <begin position="18"/>
        <end position="101"/>
    </location>
</feature>
<gene>
    <name evidence="4" type="ORF">FLP10_07450</name>
</gene>
<dbReference type="InterPro" id="IPR045635">
    <property type="entry name" value="DUF6412"/>
</dbReference>